<reference evidence="16 17" key="1">
    <citation type="submission" date="2019-03" db="EMBL/GenBank/DDBJ databases">
        <title>Genomic Encyclopedia of Archaeal and Bacterial Type Strains, Phase II (KMG-II): from individual species to whole genera.</title>
        <authorList>
            <person name="Goeker M."/>
        </authorList>
    </citation>
    <scope>NUCLEOTIDE SEQUENCE [LARGE SCALE GENOMIC DNA]</scope>
    <source>
        <strain evidence="16 17">DSM 15388</strain>
    </source>
</reference>
<organism evidence="16 17">
    <name type="scientific">Reinekea marinisedimentorum</name>
    <dbReference type="NCBI Taxonomy" id="230495"/>
    <lineage>
        <taxon>Bacteria</taxon>
        <taxon>Pseudomonadati</taxon>
        <taxon>Pseudomonadota</taxon>
        <taxon>Gammaproteobacteria</taxon>
        <taxon>Oceanospirillales</taxon>
        <taxon>Saccharospirillaceae</taxon>
        <taxon>Reinekea</taxon>
    </lineage>
</organism>
<dbReference type="RefSeq" id="WP_132700858.1">
    <property type="nucleotide sequence ID" value="NZ_SLZR01000004.1"/>
</dbReference>
<comment type="subcellular location">
    <subcellularLocation>
        <location evidence="1">Cell inner membrane</location>
        <topology evidence="1">Multi-pass membrane protein</topology>
    </subcellularLocation>
</comment>
<sequence>MKALASLSIKSRLIISMVLAVILSTSIVTAVGLHKTKALLVTRVESSDLPNLVLRIRNAVNSEILEMKSYTRAIATNPFIIEWSKAGADSAGEARLTEYLGSIKRLGHLSNASFVDRETNNYWNQDGFLRQLKNDNLDSWFFAFKNSGNAESASTYTYPNGDVDIFVNYQQLNGRGASGVSKSFNEMVRYLNGFEVEETGTVYLVDANGLVKVHKNKSITDSKRLHDLYSDINYASLLNRKDFSFEHTDDLVIASSYVSGLDWYVIAEVPKAELYAGLDNTRNYMLLMLAGCVLLFTLVSYVIAKSVVRPIDKMAQAFEQLGAGSGNLNSSISEQEAEEISRLAAGFNSFVSKIRSVVVDVSETSAQVKKASEMTFSDAQKLKAIVEQQRDESHQVSVAMNEMGSTIAEIAQSANVAAQASSDANEVAHRARDTVTQSSGTIEQMAGNMDKVSDSIESLAGKSDSISAVLEVIRGISEQTNLLALNAAIEAARAGEQGRGFAVVADEVRNLAKRTGESTEEIHEMISELQQGAKAAVEAVHDSRTHVQMSVEASDKTSQALEDIVANVQNISDLNMQIATATEEQAAVVNEINSHIVRISDTTEESADASASIETSSDDLNCMSESLEKLVGRFELS</sequence>
<evidence type="ECO:0000256" key="10">
    <source>
        <dbReference type="ARBA" id="ARBA00029447"/>
    </source>
</evidence>
<dbReference type="InterPro" id="IPR003660">
    <property type="entry name" value="HAMP_dom"/>
</dbReference>
<evidence type="ECO:0000256" key="5">
    <source>
        <dbReference type="ARBA" id="ARBA00022519"/>
    </source>
</evidence>
<dbReference type="SMART" id="SM00283">
    <property type="entry name" value="MA"/>
    <property type="match status" value="1"/>
</dbReference>
<evidence type="ECO:0000256" key="4">
    <source>
        <dbReference type="ARBA" id="ARBA00022500"/>
    </source>
</evidence>
<evidence type="ECO:0000259" key="13">
    <source>
        <dbReference type="PROSITE" id="PS50111"/>
    </source>
</evidence>
<keyword evidence="4" id="KW-0145">Chemotaxis</keyword>
<protein>
    <submittedName>
        <fullName evidence="16">Methyl-accepting chemotaxis protein</fullName>
    </submittedName>
</protein>
<evidence type="ECO:0000259" key="15">
    <source>
        <dbReference type="PROSITE" id="PS50885"/>
    </source>
</evidence>
<evidence type="ECO:0000256" key="12">
    <source>
        <dbReference type="SAM" id="Phobius"/>
    </source>
</evidence>
<keyword evidence="8 12" id="KW-0472">Membrane</keyword>
<evidence type="ECO:0000256" key="1">
    <source>
        <dbReference type="ARBA" id="ARBA00004429"/>
    </source>
</evidence>
<evidence type="ECO:0000313" key="17">
    <source>
        <dbReference type="Proteomes" id="UP000295793"/>
    </source>
</evidence>
<comment type="caution">
    <text evidence="16">The sequence shown here is derived from an EMBL/GenBank/DDBJ whole genome shotgun (WGS) entry which is preliminary data.</text>
</comment>
<evidence type="ECO:0000256" key="9">
    <source>
        <dbReference type="ARBA" id="ARBA00023224"/>
    </source>
</evidence>
<comment type="similarity">
    <text evidence="10">Belongs to the methyl-accepting chemotaxis (MCP) protein family.</text>
</comment>
<feature type="domain" description="Methyl-accepting transducer" evidence="13">
    <location>
        <begin position="364"/>
        <end position="600"/>
    </location>
</feature>
<dbReference type="GO" id="GO:0006935">
    <property type="term" value="P:chemotaxis"/>
    <property type="evidence" value="ECO:0007669"/>
    <property type="project" value="UniProtKB-KW"/>
</dbReference>
<dbReference type="CDD" id="cd11386">
    <property type="entry name" value="MCP_signal"/>
    <property type="match status" value="1"/>
</dbReference>
<dbReference type="Gene3D" id="1.10.287.950">
    <property type="entry name" value="Methyl-accepting chemotaxis protein"/>
    <property type="match status" value="1"/>
</dbReference>
<evidence type="ECO:0000256" key="7">
    <source>
        <dbReference type="ARBA" id="ARBA00022989"/>
    </source>
</evidence>
<feature type="transmembrane region" description="Helical" evidence="12">
    <location>
        <begin position="284"/>
        <end position="304"/>
    </location>
</feature>
<dbReference type="Proteomes" id="UP000295793">
    <property type="component" value="Unassembled WGS sequence"/>
</dbReference>
<dbReference type="EMBL" id="SLZR01000004">
    <property type="protein sequence ID" value="TCS42064.1"/>
    <property type="molecule type" value="Genomic_DNA"/>
</dbReference>
<dbReference type="PANTHER" id="PTHR32089:SF39">
    <property type="entry name" value="METHYL-ACCEPTING CHEMOTAXIS PROTEIN HLYB"/>
    <property type="match status" value="1"/>
</dbReference>
<dbReference type="FunFam" id="1.10.287.950:FF:000001">
    <property type="entry name" value="Methyl-accepting chemotaxis sensory transducer"/>
    <property type="match status" value="1"/>
</dbReference>
<evidence type="ECO:0000256" key="3">
    <source>
        <dbReference type="ARBA" id="ARBA00022481"/>
    </source>
</evidence>
<dbReference type="InterPro" id="IPR000727">
    <property type="entry name" value="T_SNARE_dom"/>
</dbReference>
<dbReference type="SUPFAM" id="SSF58104">
    <property type="entry name" value="Methyl-accepting chemotaxis protein (MCP) signaling domain"/>
    <property type="match status" value="1"/>
</dbReference>
<evidence type="ECO:0000256" key="8">
    <source>
        <dbReference type="ARBA" id="ARBA00023136"/>
    </source>
</evidence>
<evidence type="ECO:0000256" key="2">
    <source>
        <dbReference type="ARBA" id="ARBA00022475"/>
    </source>
</evidence>
<dbReference type="Gene3D" id="3.30.450.20">
    <property type="entry name" value="PAS domain"/>
    <property type="match status" value="1"/>
</dbReference>
<evidence type="ECO:0000256" key="6">
    <source>
        <dbReference type="ARBA" id="ARBA00022692"/>
    </source>
</evidence>
<dbReference type="InterPro" id="IPR004089">
    <property type="entry name" value="MCPsignal_dom"/>
</dbReference>
<dbReference type="PANTHER" id="PTHR32089">
    <property type="entry name" value="METHYL-ACCEPTING CHEMOTAXIS PROTEIN MCPB"/>
    <property type="match status" value="1"/>
</dbReference>
<dbReference type="Pfam" id="PF00015">
    <property type="entry name" value="MCPsignal"/>
    <property type="match status" value="1"/>
</dbReference>
<dbReference type="OrthoDB" id="2489132at2"/>
<dbReference type="Pfam" id="PF00672">
    <property type="entry name" value="HAMP"/>
    <property type="match status" value="1"/>
</dbReference>
<keyword evidence="17" id="KW-1185">Reference proteome</keyword>
<keyword evidence="3" id="KW-0488">Methylation</keyword>
<keyword evidence="5" id="KW-0997">Cell inner membrane</keyword>
<keyword evidence="7 12" id="KW-1133">Transmembrane helix</keyword>
<dbReference type="PROSITE" id="PS50111">
    <property type="entry name" value="CHEMOTAXIS_TRANSDUC_2"/>
    <property type="match status" value="1"/>
</dbReference>
<dbReference type="PROSITE" id="PS50192">
    <property type="entry name" value="T_SNARE"/>
    <property type="match status" value="1"/>
</dbReference>
<accession>A0A4R3IA79</accession>
<evidence type="ECO:0000256" key="11">
    <source>
        <dbReference type="PROSITE-ProRule" id="PRU00284"/>
    </source>
</evidence>
<dbReference type="AlphaFoldDB" id="A0A4R3IA79"/>
<feature type="domain" description="T-SNARE coiled-coil homology" evidence="14">
    <location>
        <begin position="551"/>
        <end position="613"/>
    </location>
</feature>
<keyword evidence="6 12" id="KW-0812">Transmembrane</keyword>
<evidence type="ECO:0000313" key="16">
    <source>
        <dbReference type="EMBL" id="TCS42064.1"/>
    </source>
</evidence>
<dbReference type="PROSITE" id="PS50885">
    <property type="entry name" value="HAMP"/>
    <property type="match status" value="1"/>
</dbReference>
<gene>
    <name evidence="16" type="ORF">BCF53_104169</name>
</gene>
<dbReference type="GO" id="GO:0007165">
    <property type="term" value="P:signal transduction"/>
    <property type="evidence" value="ECO:0007669"/>
    <property type="project" value="UniProtKB-KW"/>
</dbReference>
<proteinExistence type="inferred from homology"/>
<name>A0A4R3IA79_9GAMM</name>
<feature type="domain" description="HAMP" evidence="15">
    <location>
        <begin position="305"/>
        <end position="359"/>
    </location>
</feature>
<keyword evidence="2" id="KW-1003">Cell membrane</keyword>
<keyword evidence="9 11" id="KW-0807">Transducer</keyword>
<dbReference type="SMART" id="SM00304">
    <property type="entry name" value="HAMP"/>
    <property type="match status" value="2"/>
</dbReference>
<dbReference type="GO" id="GO:0005886">
    <property type="term" value="C:plasma membrane"/>
    <property type="evidence" value="ECO:0007669"/>
    <property type="project" value="UniProtKB-SubCell"/>
</dbReference>
<evidence type="ECO:0000259" key="14">
    <source>
        <dbReference type="PROSITE" id="PS50192"/>
    </source>
</evidence>
<dbReference type="CDD" id="cd06225">
    <property type="entry name" value="HAMP"/>
    <property type="match status" value="1"/>
</dbReference>
<dbReference type="CDD" id="cd12912">
    <property type="entry name" value="PDC2_MCP_like"/>
    <property type="match status" value="1"/>
</dbReference>